<dbReference type="RefSeq" id="WP_200786119.1">
    <property type="nucleotide sequence ID" value="NZ_JAEDAO010000001.1"/>
</dbReference>
<dbReference type="InterPro" id="IPR008979">
    <property type="entry name" value="Galactose-bd-like_sf"/>
</dbReference>
<evidence type="ECO:0000256" key="4">
    <source>
        <dbReference type="ARBA" id="ARBA00022777"/>
    </source>
</evidence>
<keyword evidence="6" id="KW-0472">Membrane</keyword>
<dbReference type="InterPro" id="IPR036890">
    <property type="entry name" value="HATPase_C_sf"/>
</dbReference>
<dbReference type="Gene3D" id="3.30.565.10">
    <property type="entry name" value="Histidine kinase-like ATPase, C-terminal domain"/>
    <property type="match status" value="1"/>
</dbReference>
<dbReference type="AlphaFoldDB" id="A0A934PY65"/>
<keyword evidence="6" id="KW-1133">Transmembrane helix</keyword>
<proteinExistence type="predicted"/>
<dbReference type="CDD" id="cd16917">
    <property type="entry name" value="HATPase_UhpB-NarQ-NarX-like"/>
    <property type="match status" value="1"/>
</dbReference>
<evidence type="ECO:0000256" key="2">
    <source>
        <dbReference type="ARBA" id="ARBA00012438"/>
    </source>
</evidence>
<evidence type="ECO:0000313" key="7">
    <source>
        <dbReference type="EMBL" id="MBK0391293.1"/>
    </source>
</evidence>
<evidence type="ECO:0000256" key="1">
    <source>
        <dbReference type="ARBA" id="ARBA00000085"/>
    </source>
</evidence>
<dbReference type="InterPro" id="IPR050482">
    <property type="entry name" value="Sensor_HK_TwoCompSys"/>
</dbReference>
<feature type="transmembrane region" description="Helical" evidence="6">
    <location>
        <begin position="252"/>
        <end position="271"/>
    </location>
</feature>
<reference evidence="7" key="1">
    <citation type="submission" date="2020-12" db="EMBL/GenBank/DDBJ databases">
        <title>Ramlibacter sp. nov., isolated from a freshwater alga, Cryptomonas.</title>
        <authorList>
            <person name="Kim H.M."/>
            <person name="Jeon C.O."/>
        </authorList>
    </citation>
    <scope>NUCLEOTIDE SEQUENCE</scope>
    <source>
        <strain evidence="7">CrO1</strain>
    </source>
</reference>
<evidence type="ECO:0000313" key="8">
    <source>
        <dbReference type="Proteomes" id="UP000617041"/>
    </source>
</evidence>
<keyword evidence="5" id="KW-0902">Two-component regulatory system</keyword>
<evidence type="ECO:0000256" key="5">
    <source>
        <dbReference type="ARBA" id="ARBA00023012"/>
    </source>
</evidence>
<feature type="transmembrane region" description="Helical" evidence="6">
    <location>
        <begin position="20"/>
        <end position="41"/>
    </location>
</feature>
<dbReference type="Gene3D" id="2.60.120.260">
    <property type="entry name" value="Galactose-binding domain-like"/>
    <property type="match status" value="1"/>
</dbReference>
<feature type="transmembrane region" description="Helical" evidence="6">
    <location>
        <begin position="343"/>
        <end position="363"/>
    </location>
</feature>
<keyword evidence="4" id="KW-0418">Kinase</keyword>
<sequence length="630" mass="68246">MNDPRSVAPLGSSPPPSPPITAVARWVVLLLALAVAAIGLLMPAGPEAQDQVLELAATDYVKSDSPLPPTGAVWQPRTLPDDWSRSNPGQDGHGWYRATFTLASRPAQPWAVYLPRVGTNYTLYLNGALVGGGTRSSLGVPQMDVLAAPLLLPGRNELHLRLHVAPNLRGGLGPITLGPRAVVQPIYERDYFARVTLTRSLNLALIFVGLLVLLLWLRRPGERIHGLFAALAITWSLRNFHYTVSPLFAAQLWEAFILGSLGMVVVLLWLFIRSFTLAPRRPFERWAALAVAVAAIGIALLDGAPARVIRIPWYLACAALGAWTIVLLLRFGLKPGNRTRSGVWVIVAAEVVTLGLGLLDLSVTAQVLPFGPAARMAYGAPLILCALVYALADDYFRTYDEVRVLNANLERRVAERTVELERTHERLRALERATTLTAERARVMRDMHDGVGSQLVTTLIAVERGKAGTQEVASMLRECMDDLRLVIDSLDPDEDSLAVALRNLRHRIEPRFLAAGILLDWEVQDGVRMSSPGQVLQVLRIVQEALTNALRHASARRLRLFCGNDGGGLLLQLEDDGVGCASQADAGRGRRNMAARAHQLGGTLALREGPTGGALVELCVPAAPESAPAA</sequence>
<name>A0A934PY65_9BURK</name>
<dbReference type="EC" id="2.7.13.3" evidence="2"/>
<comment type="caution">
    <text evidence="7">The sequence shown here is derived from an EMBL/GenBank/DDBJ whole genome shotgun (WGS) entry which is preliminary data.</text>
</comment>
<feature type="transmembrane region" description="Helical" evidence="6">
    <location>
        <begin position="200"/>
        <end position="217"/>
    </location>
</feature>
<dbReference type="EMBL" id="JAEDAO010000001">
    <property type="protein sequence ID" value="MBK0391293.1"/>
    <property type="molecule type" value="Genomic_DNA"/>
</dbReference>
<feature type="transmembrane region" description="Helical" evidence="6">
    <location>
        <begin position="313"/>
        <end position="331"/>
    </location>
</feature>
<keyword evidence="6" id="KW-0812">Transmembrane</keyword>
<feature type="transmembrane region" description="Helical" evidence="6">
    <location>
        <begin position="375"/>
        <end position="392"/>
    </location>
</feature>
<dbReference type="Gene3D" id="1.20.5.1930">
    <property type="match status" value="1"/>
</dbReference>
<protein>
    <recommendedName>
        <fullName evidence="2">histidine kinase</fullName>
        <ecNumber evidence="2">2.7.13.3</ecNumber>
    </recommendedName>
</protein>
<dbReference type="GO" id="GO:0004673">
    <property type="term" value="F:protein histidine kinase activity"/>
    <property type="evidence" value="ECO:0007669"/>
    <property type="project" value="UniProtKB-EC"/>
</dbReference>
<dbReference type="SUPFAM" id="SSF49785">
    <property type="entry name" value="Galactose-binding domain-like"/>
    <property type="match status" value="1"/>
</dbReference>
<gene>
    <name evidence="7" type="ORF">I8E28_01700</name>
</gene>
<keyword evidence="3" id="KW-0808">Transferase</keyword>
<evidence type="ECO:0000256" key="3">
    <source>
        <dbReference type="ARBA" id="ARBA00022679"/>
    </source>
</evidence>
<evidence type="ECO:0000256" key="6">
    <source>
        <dbReference type="SAM" id="Phobius"/>
    </source>
</evidence>
<feature type="transmembrane region" description="Helical" evidence="6">
    <location>
        <begin position="283"/>
        <end position="301"/>
    </location>
</feature>
<dbReference type="GO" id="GO:0000160">
    <property type="term" value="P:phosphorelay signal transduction system"/>
    <property type="evidence" value="ECO:0007669"/>
    <property type="project" value="UniProtKB-KW"/>
</dbReference>
<dbReference type="PANTHER" id="PTHR24421:SF10">
    <property type="entry name" value="NITRATE_NITRITE SENSOR PROTEIN NARQ"/>
    <property type="match status" value="1"/>
</dbReference>
<organism evidence="7 8">
    <name type="scientific">Ramlibacter algicola</name>
    <dbReference type="NCBI Taxonomy" id="2795217"/>
    <lineage>
        <taxon>Bacteria</taxon>
        <taxon>Pseudomonadati</taxon>
        <taxon>Pseudomonadota</taxon>
        <taxon>Betaproteobacteria</taxon>
        <taxon>Burkholderiales</taxon>
        <taxon>Comamonadaceae</taxon>
        <taxon>Ramlibacter</taxon>
    </lineage>
</organism>
<dbReference type="Proteomes" id="UP000617041">
    <property type="component" value="Unassembled WGS sequence"/>
</dbReference>
<dbReference type="PANTHER" id="PTHR24421">
    <property type="entry name" value="NITRATE/NITRITE SENSOR PROTEIN NARX-RELATED"/>
    <property type="match status" value="1"/>
</dbReference>
<comment type="catalytic activity">
    <reaction evidence="1">
        <text>ATP + protein L-histidine = ADP + protein N-phospho-L-histidine.</text>
        <dbReference type="EC" id="2.7.13.3"/>
    </reaction>
</comment>
<dbReference type="SUPFAM" id="SSF55874">
    <property type="entry name" value="ATPase domain of HSP90 chaperone/DNA topoisomerase II/histidine kinase"/>
    <property type="match status" value="1"/>
</dbReference>
<keyword evidence="8" id="KW-1185">Reference proteome</keyword>
<accession>A0A934PY65</accession>